<evidence type="ECO:0000313" key="3">
    <source>
        <dbReference type="EMBL" id="KAK4389747.1"/>
    </source>
</evidence>
<feature type="region of interest" description="Disordered" evidence="2">
    <location>
        <begin position="72"/>
        <end position="99"/>
    </location>
</feature>
<evidence type="ECO:0000256" key="1">
    <source>
        <dbReference type="SAM" id="Coils"/>
    </source>
</evidence>
<evidence type="ECO:0000313" key="4">
    <source>
        <dbReference type="Proteomes" id="UP001289374"/>
    </source>
</evidence>
<name>A0AAE2BLG5_9LAMI</name>
<feature type="compositionally biased region" description="Polar residues" evidence="2">
    <location>
        <begin position="76"/>
        <end position="89"/>
    </location>
</feature>
<accession>A0AAE2BLG5</accession>
<dbReference type="EMBL" id="JACGWL010000013">
    <property type="protein sequence ID" value="KAK4389747.1"/>
    <property type="molecule type" value="Genomic_DNA"/>
</dbReference>
<feature type="coiled-coil region" evidence="1">
    <location>
        <begin position="37"/>
        <end position="72"/>
    </location>
</feature>
<proteinExistence type="predicted"/>
<keyword evidence="4" id="KW-1185">Reference proteome</keyword>
<keyword evidence="1" id="KW-0175">Coiled coil</keyword>
<gene>
    <name evidence="3" type="ORF">Sango_2311700</name>
</gene>
<protein>
    <submittedName>
        <fullName evidence="3">Uncharacterized protein</fullName>
    </submittedName>
</protein>
<reference evidence="3" key="1">
    <citation type="submission" date="2020-06" db="EMBL/GenBank/DDBJ databases">
        <authorList>
            <person name="Li T."/>
            <person name="Hu X."/>
            <person name="Zhang T."/>
            <person name="Song X."/>
            <person name="Zhang H."/>
            <person name="Dai N."/>
            <person name="Sheng W."/>
            <person name="Hou X."/>
            <person name="Wei L."/>
        </authorList>
    </citation>
    <scope>NUCLEOTIDE SEQUENCE</scope>
    <source>
        <strain evidence="3">K16</strain>
        <tissue evidence="3">Leaf</tissue>
    </source>
</reference>
<comment type="caution">
    <text evidence="3">The sequence shown here is derived from an EMBL/GenBank/DDBJ whole genome shotgun (WGS) entry which is preliminary data.</text>
</comment>
<evidence type="ECO:0000256" key="2">
    <source>
        <dbReference type="SAM" id="MobiDB-lite"/>
    </source>
</evidence>
<organism evidence="3 4">
    <name type="scientific">Sesamum angolense</name>
    <dbReference type="NCBI Taxonomy" id="2727404"/>
    <lineage>
        <taxon>Eukaryota</taxon>
        <taxon>Viridiplantae</taxon>
        <taxon>Streptophyta</taxon>
        <taxon>Embryophyta</taxon>
        <taxon>Tracheophyta</taxon>
        <taxon>Spermatophyta</taxon>
        <taxon>Magnoliopsida</taxon>
        <taxon>eudicotyledons</taxon>
        <taxon>Gunneridae</taxon>
        <taxon>Pentapetalae</taxon>
        <taxon>asterids</taxon>
        <taxon>lamiids</taxon>
        <taxon>Lamiales</taxon>
        <taxon>Pedaliaceae</taxon>
        <taxon>Sesamum</taxon>
    </lineage>
</organism>
<reference evidence="3" key="2">
    <citation type="journal article" date="2024" name="Plant">
        <title>Genomic evolution and insights into agronomic trait innovations of Sesamum species.</title>
        <authorList>
            <person name="Miao H."/>
            <person name="Wang L."/>
            <person name="Qu L."/>
            <person name="Liu H."/>
            <person name="Sun Y."/>
            <person name="Le M."/>
            <person name="Wang Q."/>
            <person name="Wei S."/>
            <person name="Zheng Y."/>
            <person name="Lin W."/>
            <person name="Duan Y."/>
            <person name="Cao H."/>
            <person name="Xiong S."/>
            <person name="Wang X."/>
            <person name="Wei L."/>
            <person name="Li C."/>
            <person name="Ma Q."/>
            <person name="Ju M."/>
            <person name="Zhao R."/>
            <person name="Li G."/>
            <person name="Mu C."/>
            <person name="Tian Q."/>
            <person name="Mei H."/>
            <person name="Zhang T."/>
            <person name="Gao T."/>
            <person name="Zhang H."/>
        </authorList>
    </citation>
    <scope>NUCLEOTIDE SEQUENCE</scope>
    <source>
        <strain evidence="3">K16</strain>
    </source>
</reference>
<dbReference type="Proteomes" id="UP001289374">
    <property type="component" value="Unassembled WGS sequence"/>
</dbReference>
<sequence length="99" mass="11736">MGAWGHGRDEAHRIFQVAVMIEKLPPLWKDFKNCLKHKKKEMRLEDLIVRLRIQEENRLSEMKSKKLQIEAKANWMESNKNTSNKQKSTGYKPKDAKDK</sequence>
<dbReference type="AlphaFoldDB" id="A0AAE2BLG5"/>